<comment type="caution">
    <text evidence="5">The sequence shown here is derived from an EMBL/GenBank/DDBJ whole genome shotgun (WGS) entry which is preliminary data.</text>
</comment>
<dbReference type="EMBL" id="JAWWNJ010000005">
    <property type="protein sequence ID" value="KAK7056160.1"/>
    <property type="molecule type" value="Genomic_DNA"/>
</dbReference>
<dbReference type="Proteomes" id="UP001362999">
    <property type="component" value="Unassembled WGS sequence"/>
</dbReference>
<organism evidence="5 6">
    <name type="scientific">Favolaschia claudopus</name>
    <dbReference type="NCBI Taxonomy" id="2862362"/>
    <lineage>
        <taxon>Eukaryota</taxon>
        <taxon>Fungi</taxon>
        <taxon>Dikarya</taxon>
        <taxon>Basidiomycota</taxon>
        <taxon>Agaricomycotina</taxon>
        <taxon>Agaricomycetes</taxon>
        <taxon>Agaricomycetidae</taxon>
        <taxon>Agaricales</taxon>
        <taxon>Marasmiineae</taxon>
        <taxon>Mycenaceae</taxon>
        <taxon>Favolaschia</taxon>
    </lineage>
</organism>
<feature type="region of interest" description="Disordered" evidence="3">
    <location>
        <begin position="343"/>
        <end position="364"/>
    </location>
</feature>
<comment type="similarity">
    <text evidence="1">Belongs to the TEC1 family.</text>
</comment>
<evidence type="ECO:0000256" key="2">
    <source>
        <dbReference type="PROSITE-ProRule" id="PRU00505"/>
    </source>
</evidence>
<proteinExistence type="inferred from homology"/>
<dbReference type="AlphaFoldDB" id="A0AAW0DY50"/>
<dbReference type="Pfam" id="PF01285">
    <property type="entry name" value="TEA"/>
    <property type="match status" value="1"/>
</dbReference>
<evidence type="ECO:0000313" key="5">
    <source>
        <dbReference type="EMBL" id="KAK7056160.1"/>
    </source>
</evidence>
<dbReference type="InterPro" id="IPR000818">
    <property type="entry name" value="TEA/ATTS_dom"/>
</dbReference>
<dbReference type="GO" id="GO:0003700">
    <property type="term" value="F:DNA-binding transcription factor activity"/>
    <property type="evidence" value="ECO:0007669"/>
    <property type="project" value="InterPro"/>
</dbReference>
<reference evidence="5 6" key="1">
    <citation type="journal article" date="2024" name="J Genomics">
        <title>Draft genome sequencing and assembly of Favolaschia claudopus CIRM-BRFM 2984 isolated from oak limbs.</title>
        <authorList>
            <person name="Navarro D."/>
            <person name="Drula E."/>
            <person name="Chaduli D."/>
            <person name="Cazenave R."/>
            <person name="Ahrendt S."/>
            <person name="Wang J."/>
            <person name="Lipzen A."/>
            <person name="Daum C."/>
            <person name="Barry K."/>
            <person name="Grigoriev I.V."/>
            <person name="Favel A."/>
            <person name="Rosso M.N."/>
            <person name="Martin F."/>
        </authorList>
    </citation>
    <scope>NUCLEOTIDE SEQUENCE [LARGE SCALE GENOMIC DNA]</scope>
    <source>
        <strain evidence="5 6">CIRM-BRFM 2984</strain>
    </source>
</reference>
<feature type="region of interest" description="Disordered" evidence="3">
    <location>
        <begin position="169"/>
        <end position="196"/>
    </location>
</feature>
<evidence type="ECO:0000256" key="1">
    <source>
        <dbReference type="ARBA" id="ARBA00008421"/>
    </source>
</evidence>
<feature type="domain" description="TEA" evidence="4">
    <location>
        <begin position="62"/>
        <end position="136"/>
    </location>
</feature>
<evidence type="ECO:0000259" key="4">
    <source>
        <dbReference type="PROSITE" id="PS51088"/>
    </source>
</evidence>
<feature type="compositionally biased region" description="Polar residues" evidence="3">
    <location>
        <begin position="346"/>
        <end position="360"/>
    </location>
</feature>
<dbReference type="PROSITE" id="PS51088">
    <property type="entry name" value="TEA_2"/>
    <property type="match status" value="1"/>
</dbReference>
<evidence type="ECO:0000313" key="6">
    <source>
        <dbReference type="Proteomes" id="UP001362999"/>
    </source>
</evidence>
<feature type="DNA-binding region" description="TEA" evidence="2">
    <location>
        <begin position="62"/>
        <end position="136"/>
    </location>
</feature>
<protein>
    <submittedName>
        <fullName evidence="5">TEA domain-containing protein</fullName>
    </submittedName>
</protein>
<accession>A0AAW0DY50</accession>
<gene>
    <name evidence="5" type="ORF">R3P38DRAFT_1377577</name>
</gene>
<feature type="compositionally biased region" description="Polar residues" evidence="3">
    <location>
        <begin position="183"/>
        <end position="195"/>
    </location>
</feature>
<keyword evidence="6" id="KW-1185">Reference proteome</keyword>
<evidence type="ECO:0000256" key="3">
    <source>
        <dbReference type="SAM" id="MobiDB-lite"/>
    </source>
</evidence>
<dbReference type="Gene3D" id="6.10.20.40">
    <property type="entry name" value="TEA/ATTS domain"/>
    <property type="match status" value="1"/>
</dbReference>
<dbReference type="InterPro" id="IPR038096">
    <property type="entry name" value="TEA/ATTS_sf"/>
</dbReference>
<name>A0AAW0DY50_9AGAR</name>
<feature type="compositionally biased region" description="Low complexity" evidence="3">
    <location>
        <begin position="170"/>
        <end position="182"/>
    </location>
</feature>
<dbReference type="SMART" id="SM00426">
    <property type="entry name" value="TEA"/>
    <property type="match status" value="1"/>
</dbReference>
<sequence length="427" mass="47047">MYYDLAHMEEIASSSSSLPPIAGPDHLYTPITGDGWPSLHHSQSTNDVLQSVLKVRKSWKTLRGGETVWPPELEAALIEGLENYQPDDSRETRMLGRFPRRNRFISDYIFEKTGRKRSAKQVGSRLQQLRESCGGKKRTPFSSTILLQSRLTTVLTVLHLLSPFRQPAYSDSSASSDGSCTSPVSPVTPGQSFSSAGPPCTPHTVYIDILPKAQAASSNDEEVAPNPMWLEGRDGIHVSGRPRCLDAINPTVTFMSRSSVIAESRFTVYSVDDRIVHEETTSLSPVPDVAVEGCLYSTSLVPQYWKVISDSQDPTQFTIYQEVVKTDNSTIVFSATYRFSYRSRDSSGFPSPADTPSTPHTRSDIDSLLSAASLEQASAQPPGDRYPLYIAPEWSPNLPSSRENSPQQGYHSPTSDCFPAALSNYVL</sequence>